<keyword evidence="2" id="KW-0812">Transmembrane</keyword>
<evidence type="ECO:0000256" key="2">
    <source>
        <dbReference type="SAM" id="Phobius"/>
    </source>
</evidence>
<feature type="compositionally biased region" description="Acidic residues" evidence="1">
    <location>
        <begin position="1"/>
        <end position="12"/>
    </location>
</feature>
<comment type="caution">
    <text evidence="3">The sequence shown here is derived from an EMBL/GenBank/DDBJ whole genome shotgun (WGS) entry which is preliminary data.</text>
</comment>
<dbReference type="Proteomes" id="UP000231567">
    <property type="component" value="Unassembled WGS sequence"/>
</dbReference>
<gene>
    <name evidence="3" type="ORF">COX39_03165</name>
</gene>
<sequence length="361" mass="39226">MAEEEPAGEQSEEQQQTPKEQYADRARQQAKQQVAQKAAQMGKQAVKKGAQAAANAARAAIAAVGASGLVGWIAIAIIVICFIMLLIGLIFIAPAFTCKLGKCVTQPVNLTVRGDLESVQELMSNLKIDEISSRDAYINAITPLQKKINDLGTNLAGQSQQIQDFYTEMKGKADSLSTFEITTDKGTIKQVLNDISNLAAKIINAGGGLLLSDADRQQKLDVISQEEGKGVLKFARDRNDVFGSLPQVKDSLINFIAEAALHAENQGYKITITTLNSSHNELVAGTNRRSQHNDGLGVDIIPIQPRDKAEEFMQWIRTNQQGLRVYELFYDVIPELAIDNGNPTNIAIGGHSNHIHIGVKP</sequence>
<evidence type="ECO:0000256" key="1">
    <source>
        <dbReference type="SAM" id="MobiDB-lite"/>
    </source>
</evidence>
<feature type="region of interest" description="Disordered" evidence="1">
    <location>
        <begin position="1"/>
        <end position="35"/>
    </location>
</feature>
<dbReference type="EMBL" id="PCRM01000043">
    <property type="protein sequence ID" value="PIP21395.1"/>
    <property type="molecule type" value="Genomic_DNA"/>
</dbReference>
<evidence type="ECO:0000313" key="4">
    <source>
        <dbReference type="Proteomes" id="UP000231567"/>
    </source>
</evidence>
<proteinExistence type="predicted"/>
<keyword evidence="2" id="KW-1133">Transmembrane helix</keyword>
<reference evidence="3 4" key="1">
    <citation type="submission" date="2017-09" db="EMBL/GenBank/DDBJ databases">
        <title>Depth-based differentiation of microbial function through sediment-hosted aquifers and enrichment of novel symbionts in the deep terrestrial subsurface.</title>
        <authorList>
            <person name="Probst A.J."/>
            <person name="Ladd B."/>
            <person name="Jarett J.K."/>
            <person name="Geller-Mcgrath D.E."/>
            <person name="Sieber C.M."/>
            <person name="Emerson J.B."/>
            <person name="Anantharaman K."/>
            <person name="Thomas B.C."/>
            <person name="Malmstrom R."/>
            <person name="Stieglmeier M."/>
            <person name="Klingl A."/>
            <person name="Woyke T."/>
            <person name="Ryan C.M."/>
            <person name="Banfield J.F."/>
        </authorList>
    </citation>
    <scope>NUCLEOTIDE SEQUENCE [LARGE SCALE GENOMIC DNA]</scope>
    <source>
        <strain evidence="3">CG23_combo_of_CG06-09_8_20_14_all_40_13</strain>
    </source>
</reference>
<organism evidence="3 4">
    <name type="scientific">Candidatus Nealsonbacteria bacterium CG23_combo_of_CG06-09_8_20_14_all_40_13</name>
    <dbReference type="NCBI Taxonomy" id="1974724"/>
    <lineage>
        <taxon>Bacteria</taxon>
        <taxon>Candidatus Nealsoniibacteriota</taxon>
    </lineage>
</organism>
<evidence type="ECO:0000313" key="3">
    <source>
        <dbReference type="EMBL" id="PIP21395.1"/>
    </source>
</evidence>
<accession>A0A2G9YQ98</accession>
<keyword evidence="2" id="KW-0472">Membrane</keyword>
<feature type="transmembrane region" description="Helical" evidence="2">
    <location>
        <begin position="69"/>
        <end position="92"/>
    </location>
</feature>
<dbReference type="AlphaFoldDB" id="A0A2G9YQ98"/>
<name>A0A2G9YQ98_9BACT</name>
<protein>
    <submittedName>
        <fullName evidence="3">Uncharacterized protein</fullName>
    </submittedName>
</protein>